<dbReference type="SUPFAM" id="SSF54593">
    <property type="entry name" value="Glyoxalase/Bleomycin resistance protein/Dihydroxybiphenyl dioxygenase"/>
    <property type="match status" value="1"/>
</dbReference>
<organism evidence="3 4">
    <name type="scientific">Micromonospora haikouensis</name>
    <dbReference type="NCBI Taxonomy" id="686309"/>
    <lineage>
        <taxon>Bacteria</taxon>
        <taxon>Bacillati</taxon>
        <taxon>Actinomycetota</taxon>
        <taxon>Actinomycetes</taxon>
        <taxon>Micromonosporales</taxon>
        <taxon>Micromonosporaceae</taxon>
        <taxon>Micromonospora</taxon>
    </lineage>
</organism>
<sequence length="112" mass="11540">MRIGHVIVPAGDLDAQLAFYTTLGLTVRFRDGDRYAAVTDGTVTVGLADATQQPVAGRTLLSVQVDDLDACLAGLVAAGATAGAPQAGPHERRAVVVDPCGNPLVVYERNPA</sequence>
<dbReference type="InterPro" id="IPR004360">
    <property type="entry name" value="Glyas_Fos-R_dOase_dom"/>
</dbReference>
<evidence type="ECO:0000313" key="3">
    <source>
        <dbReference type="EMBL" id="SCF15819.1"/>
    </source>
</evidence>
<dbReference type="RefSeq" id="WP_077937440.1">
    <property type="nucleotide sequence ID" value="NZ_CBDREH010000002.1"/>
</dbReference>
<dbReference type="InterPro" id="IPR006573">
    <property type="entry name" value="NHR_dom"/>
</dbReference>
<dbReference type="Pfam" id="PF00903">
    <property type="entry name" value="Glyoxalase"/>
    <property type="match status" value="1"/>
</dbReference>
<dbReference type="InterPro" id="IPR029068">
    <property type="entry name" value="Glyas_Bleomycin-R_OHBP_Dase"/>
</dbReference>
<evidence type="ECO:0000259" key="1">
    <source>
        <dbReference type="PROSITE" id="PS51065"/>
    </source>
</evidence>
<dbReference type="InterPro" id="IPR037523">
    <property type="entry name" value="VOC_core"/>
</dbReference>
<dbReference type="PROSITE" id="PS51819">
    <property type="entry name" value="VOC"/>
    <property type="match status" value="1"/>
</dbReference>
<dbReference type="EMBL" id="FMCW01000035">
    <property type="protein sequence ID" value="SCF15819.1"/>
    <property type="molecule type" value="Genomic_DNA"/>
</dbReference>
<gene>
    <name evidence="3" type="ORF">GA0070558_13527</name>
</gene>
<dbReference type="Proteomes" id="UP000199375">
    <property type="component" value="Unassembled WGS sequence"/>
</dbReference>
<feature type="domain" description="NHR" evidence="1">
    <location>
        <begin position="16"/>
        <end position="112"/>
    </location>
</feature>
<feature type="domain" description="VOC" evidence="2">
    <location>
        <begin position="2"/>
        <end position="109"/>
    </location>
</feature>
<dbReference type="PROSITE" id="PS51065">
    <property type="entry name" value="NHR"/>
    <property type="match status" value="1"/>
</dbReference>
<protein>
    <recommendedName>
        <fullName evidence="5">VOC domain-containing protein</fullName>
    </recommendedName>
</protein>
<name>A0A1C4Y542_9ACTN</name>
<evidence type="ECO:0000259" key="2">
    <source>
        <dbReference type="PROSITE" id="PS51819"/>
    </source>
</evidence>
<evidence type="ECO:0008006" key="5">
    <source>
        <dbReference type="Google" id="ProtNLM"/>
    </source>
</evidence>
<proteinExistence type="predicted"/>
<dbReference type="AlphaFoldDB" id="A0A1C4Y542"/>
<reference evidence="3 4" key="1">
    <citation type="submission" date="2016-06" db="EMBL/GenBank/DDBJ databases">
        <authorList>
            <person name="Kjaerup R.B."/>
            <person name="Dalgaard T.S."/>
            <person name="Juul-Madsen H.R."/>
        </authorList>
    </citation>
    <scope>NUCLEOTIDE SEQUENCE [LARGE SCALE GENOMIC DNA]</scope>
    <source>
        <strain evidence="3 4">DSM 45626</strain>
    </source>
</reference>
<dbReference type="Gene3D" id="3.10.180.10">
    <property type="entry name" value="2,3-Dihydroxybiphenyl 1,2-Dioxygenase, domain 1"/>
    <property type="match status" value="1"/>
</dbReference>
<accession>A0A1C4Y542</accession>
<evidence type="ECO:0000313" key="4">
    <source>
        <dbReference type="Proteomes" id="UP000199375"/>
    </source>
</evidence>